<evidence type="ECO:0000256" key="4">
    <source>
        <dbReference type="ARBA" id="ARBA00022842"/>
    </source>
</evidence>
<dbReference type="GO" id="GO:0046872">
    <property type="term" value="F:metal ion binding"/>
    <property type="evidence" value="ECO:0007669"/>
    <property type="project" value="UniProtKB-KW"/>
</dbReference>
<gene>
    <name evidence="5" type="ORF">PDUR_15885</name>
</gene>
<dbReference type="SUPFAM" id="SSF56784">
    <property type="entry name" value="HAD-like"/>
    <property type="match status" value="1"/>
</dbReference>
<dbReference type="SFLD" id="SFLDG01129">
    <property type="entry name" value="C1.5:_HAD__Beta-PGM__Phosphata"/>
    <property type="match status" value="1"/>
</dbReference>
<keyword evidence="3 5" id="KW-0378">Hydrolase</keyword>
<dbReference type="InterPro" id="IPR051400">
    <property type="entry name" value="HAD-like_hydrolase"/>
</dbReference>
<dbReference type="RefSeq" id="WP_042207012.1">
    <property type="nucleotide sequence ID" value="NZ_CP009288.1"/>
</dbReference>
<dbReference type="SFLD" id="SFLDS00003">
    <property type="entry name" value="Haloacid_Dehalogenase"/>
    <property type="match status" value="1"/>
</dbReference>
<dbReference type="EMBL" id="CP009288">
    <property type="protein sequence ID" value="AIQ13222.1"/>
    <property type="molecule type" value="Genomic_DNA"/>
</dbReference>
<name>A0A089HQ63_PAEDU</name>
<evidence type="ECO:0000313" key="6">
    <source>
        <dbReference type="Proteomes" id="UP000029409"/>
    </source>
</evidence>
<evidence type="ECO:0000256" key="2">
    <source>
        <dbReference type="ARBA" id="ARBA00022723"/>
    </source>
</evidence>
<dbReference type="GO" id="GO:0044281">
    <property type="term" value="P:small molecule metabolic process"/>
    <property type="evidence" value="ECO:0007669"/>
    <property type="project" value="UniProtKB-ARBA"/>
</dbReference>
<comment type="cofactor">
    <cofactor evidence="1">
        <name>Mg(2+)</name>
        <dbReference type="ChEBI" id="CHEBI:18420"/>
    </cofactor>
</comment>
<dbReference type="InterPro" id="IPR036412">
    <property type="entry name" value="HAD-like_sf"/>
</dbReference>
<reference evidence="5 6" key="1">
    <citation type="submission" date="2014-08" db="EMBL/GenBank/DDBJ databases">
        <title>Comparative genomics of the Paenibacillus odorifer group.</title>
        <authorList>
            <person name="den Bakker H.C."/>
            <person name="Tsai Y.-C."/>
            <person name="Martin N."/>
            <person name="Korlach J."/>
            <person name="Wiedmann M."/>
        </authorList>
    </citation>
    <scope>NUCLEOTIDE SEQUENCE [LARGE SCALE GENOMIC DNA]</scope>
    <source>
        <strain evidence="5 6">DSM 1735</strain>
    </source>
</reference>
<evidence type="ECO:0000256" key="1">
    <source>
        <dbReference type="ARBA" id="ARBA00001946"/>
    </source>
</evidence>
<evidence type="ECO:0000313" key="5">
    <source>
        <dbReference type="EMBL" id="AIQ13222.1"/>
    </source>
</evidence>
<protein>
    <submittedName>
        <fullName evidence="5">Hydrolase</fullName>
    </submittedName>
</protein>
<sequence length="223" mass="25701">METVKALLFDLDNTLMDRDYTFRSFSTQFVFHFLGHLDPDRQLEIVEDIIIRDADGYRDKDGFFRELSEVLPWREAVSAEDIRAFYDLKYSSHGALMKHAVESLGYLRERGYAMGLLTNGKSEIQHGKIDLLGLRSYFKSIVISGEAGISKPDPAIYRLALDRLGHGPEETVFIGDHPVNDIWGAGRSGMRGIWLRRNHSWDDKLDMQPWKTIDELHELRSIL</sequence>
<dbReference type="AlphaFoldDB" id="A0A089HQ63"/>
<keyword evidence="4" id="KW-0460">Magnesium</keyword>
<dbReference type="PANTHER" id="PTHR46470:SF2">
    <property type="entry name" value="GLYCERALDEHYDE 3-PHOSPHATE PHOSPHATASE"/>
    <property type="match status" value="1"/>
</dbReference>
<keyword evidence="2" id="KW-0479">Metal-binding</keyword>
<proteinExistence type="predicted"/>
<dbReference type="STRING" id="44251.PDUR_15885"/>
<accession>A0A089HQ63</accession>
<dbReference type="GO" id="GO:0016791">
    <property type="term" value="F:phosphatase activity"/>
    <property type="evidence" value="ECO:0007669"/>
    <property type="project" value="TreeGrafter"/>
</dbReference>
<dbReference type="PANTHER" id="PTHR46470">
    <property type="entry name" value="N-ACYLNEURAMINATE-9-PHOSPHATASE"/>
    <property type="match status" value="1"/>
</dbReference>
<dbReference type="PRINTS" id="PR00413">
    <property type="entry name" value="HADHALOGNASE"/>
</dbReference>
<dbReference type="KEGG" id="pdu:PDUR_15885"/>
<dbReference type="eggNOG" id="COG0546">
    <property type="taxonomic scope" value="Bacteria"/>
</dbReference>
<dbReference type="NCBIfam" id="TIGR01509">
    <property type="entry name" value="HAD-SF-IA-v3"/>
    <property type="match status" value="1"/>
</dbReference>
<keyword evidence="6" id="KW-1185">Reference proteome</keyword>
<dbReference type="InterPro" id="IPR006439">
    <property type="entry name" value="HAD-SF_hydro_IA"/>
</dbReference>
<evidence type="ECO:0000256" key="3">
    <source>
        <dbReference type="ARBA" id="ARBA00022801"/>
    </source>
</evidence>
<dbReference type="OrthoDB" id="9809962at2"/>
<dbReference type="Gene3D" id="1.10.150.520">
    <property type="match status" value="1"/>
</dbReference>
<dbReference type="Proteomes" id="UP000029409">
    <property type="component" value="Chromosome"/>
</dbReference>
<dbReference type="InterPro" id="IPR023214">
    <property type="entry name" value="HAD_sf"/>
</dbReference>
<organism evidence="5 6">
    <name type="scientific">Paenibacillus durus</name>
    <name type="common">Paenibacillus azotofixans</name>
    <dbReference type="NCBI Taxonomy" id="44251"/>
    <lineage>
        <taxon>Bacteria</taxon>
        <taxon>Bacillati</taxon>
        <taxon>Bacillota</taxon>
        <taxon>Bacilli</taxon>
        <taxon>Bacillales</taxon>
        <taxon>Paenibacillaceae</taxon>
        <taxon>Paenibacillus</taxon>
    </lineage>
</organism>
<dbReference type="NCBIfam" id="TIGR01549">
    <property type="entry name" value="HAD-SF-IA-v1"/>
    <property type="match status" value="1"/>
</dbReference>
<dbReference type="Gene3D" id="3.40.50.1000">
    <property type="entry name" value="HAD superfamily/HAD-like"/>
    <property type="match status" value="1"/>
</dbReference>
<dbReference type="Pfam" id="PF00702">
    <property type="entry name" value="Hydrolase"/>
    <property type="match status" value="1"/>
</dbReference>